<keyword evidence="4" id="KW-1185">Reference proteome</keyword>
<feature type="domain" description="Ubiquitin-like" evidence="2">
    <location>
        <begin position="82"/>
        <end position="156"/>
    </location>
</feature>
<dbReference type="GO" id="GO:0070628">
    <property type="term" value="F:proteasome binding"/>
    <property type="evidence" value="ECO:0007669"/>
    <property type="project" value="TreeGrafter"/>
</dbReference>
<dbReference type="PROSITE" id="PS50053">
    <property type="entry name" value="UBIQUITIN_2"/>
    <property type="match status" value="1"/>
</dbReference>
<dbReference type="PANTHER" id="PTHR10621">
    <property type="entry name" value="UV EXCISION REPAIR PROTEIN RAD23"/>
    <property type="match status" value="1"/>
</dbReference>
<name>A0A8H7C0X9_9FUNG</name>
<dbReference type="CDD" id="cd17039">
    <property type="entry name" value="Ubl_ubiquitin_like"/>
    <property type="match status" value="1"/>
</dbReference>
<dbReference type="EMBL" id="JABAYA010000001">
    <property type="protein sequence ID" value="KAF7732783.1"/>
    <property type="molecule type" value="Genomic_DNA"/>
</dbReference>
<dbReference type="InterPro" id="IPR029071">
    <property type="entry name" value="Ubiquitin-like_domsf"/>
</dbReference>
<dbReference type="PANTHER" id="PTHR10621:SF0">
    <property type="entry name" value="UV EXCISION REPAIR PROTEIN RAD23"/>
    <property type="match status" value="1"/>
</dbReference>
<dbReference type="SUPFAM" id="SSF54236">
    <property type="entry name" value="Ubiquitin-like"/>
    <property type="match status" value="1"/>
</dbReference>
<evidence type="ECO:0000256" key="1">
    <source>
        <dbReference type="SAM" id="MobiDB-lite"/>
    </source>
</evidence>
<dbReference type="SMART" id="SM00213">
    <property type="entry name" value="UBQ"/>
    <property type="match status" value="1"/>
</dbReference>
<dbReference type="Pfam" id="PF00240">
    <property type="entry name" value="ubiquitin"/>
    <property type="match status" value="1"/>
</dbReference>
<dbReference type="InterPro" id="IPR000626">
    <property type="entry name" value="Ubiquitin-like_dom"/>
</dbReference>
<dbReference type="GO" id="GO:0031593">
    <property type="term" value="F:polyubiquitin modification-dependent protein binding"/>
    <property type="evidence" value="ECO:0007669"/>
    <property type="project" value="TreeGrafter"/>
</dbReference>
<evidence type="ECO:0000313" key="3">
    <source>
        <dbReference type="EMBL" id="KAF7732783.1"/>
    </source>
</evidence>
<feature type="compositionally biased region" description="Low complexity" evidence="1">
    <location>
        <begin position="60"/>
        <end position="69"/>
    </location>
</feature>
<protein>
    <recommendedName>
        <fullName evidence="2">Ubiquitin-like domain-containing protein</fullName>
    </recommendedName>
</protein>
<evidence type="ECO:0000313" key="4">
    <source>
        <dbReference type="Proteomes" id="UP000605846"/>
    </source>
</evidence>
<organism evidence="3 4">
    <name type="scientific">Apophysomyces ossiformis</name>
    <dbReference type="NCBI Taxonomy" id="679940"/>
    <lineage>
        <taxon>Eukaryota</taxon>
        <taxon>Fungi</taxon>
        <taxon>Fungi incertae sedis</taxon>
        <taxon>Mucoromycota</taxon>
        <taxon>Mucoromycotina</taxon>
        <taxon>Mucoromycetes</taxon>
        <taxon>Mucorales</taxon>
        <taxon>Mucorineae</taxon>
        <taxon>Mucoraceae</taxon>
        <taxon>Apophysomyces</taxon>
    </lineage>
</organism>
<accession>A0A8H7C0X9</accession>
<sequence length="234" mass="25627">MINIPDEEQFINQYLESLSSRSVRFGEDYNPRVLPSPLRINQRPAAPQKKTVTARSAPATTTTTTTTTTEAQAPSEEEQKTLELIIKVLKPAAQFSLGHVLPTDTVATLKQHIYQIQPSYPPYRQRLLLKGKALADQKTLKDYAISNGSLIHLMLTAAAKPTEAPASSSTTTTSTITPADVPVTATGRFGLSAAAEKELEQTAFWENIEKTVSGTLNKEDTTIVINKFKQALFP</sequence>
<proteinExistence type="predicted"/>
<dbReference type="GO" id="GO:0043130">
    <property type="term" value="F:ubiquitin binding"/>
    <property type="evidence" value="ECO:0007669"/>
    <property type="project" value="TreeGrafter"/>
</dbReference>
<dbReference type="GO" id="GO:0005829">
    <property type="term" value="C:cytosol"/>
    <property type="evidence" value="ECO:0007669"/>
    <property type="project" value="TreeGrafter"/>
</dbReference>
<reference evidence="3" key="1">
    <citation type="submission" date="2020-01" db="EMBL/GenBank/DDBJ databases">
        <title>Genome Sequencing of Three Apophysomyces-Like Fungal Strains Confirms a Novel Fungal Genus in the Mucoromycota with divergent Burkholderia-like Endosymbiotic Bacteria.</title>
        <authorList>
            <person name="Stajich J.E."/>
            <person name="Macias A.M."/>
            <person name="Carter-House D."/>
            <person name="Lovett B."/>
            <person name="Kasson L.R."/>
            <person name="Berry K."/>
            <person name="Grigoriev I."/>
            <person name="Chang Y."/>
            <person name="Spatafora J."/>
            <person name="Kasson M.T."/>
        </authorList>
    </citation>
    <scope>NUCLEOTIDE SEQUENCE</scope>
    <source>
        <strain evidence="3">NRRL A-21654</strain>
    </source>
</reference>
<dbReference type="Proteomes" id="UP000605846">
    <property type="component" value="Unassembled WGS sequence"/>
</dbReference>
<dbReference type="GO" id="GO:0043161">
    <property type="term" value="P:proteasome-mediated ubiquitin-dependent protein catabolic process"/>
    <property type="evidence" value="ECO:0007669"/>
    <property type="project" value="TreeGrafter"/>
</dbReference>
<dbReference type="OrthoDB" id="428577at2759"/>
<dbReference type="AlphaFoldDB" id="A0A8H7C0X9"/>
<evidence type="ECO:0000259" key="2">
    <source>
        <dbReference type="PROSITE" id="PS50053"/>
    </source>
</evidence>
<dbReference type="Gene3D" id="3.10.20.90">
    <property type="entry name" value="Phosphatidylinositol 3-kinase Catalytic Subunit, Chain A, domain 1"/>
    <property type="match status" value="1"/>
</dbReference>
<dbReference type="GO" id="GO:0005654">
    <property type="term" value="C:nucleoplasm"/>
    <property type="evidence" value="ECO:0007669"/>
    <property type="project" value="TreeGrafter"/>
</dbReference>
<feature type="region of interest" description="Disordered" evidence="1">
    <location>
        <begin position="34"/>
        <end position="77"/>
    </location>
</feature>
<comment type="caution">
    <text evidence="3">The sequence shown here is derived from an EMBL/GenBank/DDBJ whole genome shotgun (WGS) entry which is preliminary data.</text>
</comment>
<gene>
    <name evidence="3" type="ORF">EC973_000057</name>
</gene>